<keyword evidence="4 6" id="KW-0805">Transcription regulation</keyword>
<organism evidence="8 9">
    <name type="scientific">Deferribacter autotrophicus</name>
    <dbReference type="NCBI Taxonomy" id="500465"/>
    <lineage>
        <taxon>Bacteria</taxon>
        <taxon>Pseudomonadati</taxon>
        <taxon>Deferribacterota</taxon>
        <taxon>Deferribacteres</taxon>
        <taxon>Deferribacterales</taxon>
        <taxon>Deferribacteraceae</taxon>
        <taxon>Deferribacter</taxon>
    </lineage>
</organism>
<evidence type="ECO:0000313" key="8">
    <source>
        <dbReference type="EMBL" id="KAA0259314.1"/>
    </source>
</evidence>
<evidence type="ECO:0000256" key="2">
    <source>
        <dbReference type="ARBA" id="ARBA00022814"/>
    </source>
</evidence>
<dbReference type="Gene3D" id="1.10.940.10">
    <property type="entry name" value="NusB-like"/>
    <property type="match status" value="1"/>
</dbReference>
<keyword evidence="3 6" id="KW-0694">RNA-binding</keyword>
<evidence type="ECO:0000256" key="5">
    <source>
        <dbReference type="ARBA" id="ARBA00023163"/>
    </source>
</evidence>
<dbReference type="RefSeq" id="WP_149265134.1">
    <property type="nucleotide sequence ID" value="NZ_VFJB01000001.1"/>
</dbReference>
<reference evidence="8 9" key="1">
    <citation type="submission" date="2019-06" db="EMBL/GenBank/DDBJ databases">
        <title>Genomic insights into carbon and energy metabolism of Deferribacter autotrophicus revealed new metabolic traits in the phylum Deferribacteres.</title>
        <authorList>
            <person name="Slobodkin A.I."/>
            <person name="Slobodkina G.B."/>
            <person name="Allioux M."/>
            <person name="Alain K."/>
            <person name="Jebbar M."/>
            <person name="Shadrin V."/>
            <person name="Kublanov I.V."/>
            <person name="Toshchakov S.V."/>
            <person name="Bonch-Osmolovskaya E.A."/>
        </authorList>
    </citation>
    <scope>NUCLEOTIDE SEQUENCE [LARGE SCALE GENOMIC DNA]</scope>
    <source>
        <strain evidence="8 9">SL50</strain>
    </source>
</reference>
<evidence type="ECO:0000259" key="7">
    <source>
        <dbReference type="Pfam" id="PF01029"/>
    </source>
</evidence>
<dbReference type="SUPFAM" id="SSF48013">
    <property type="entry name" value="NusB-like"/>
    <property type="match status" value="1"/>
</dbReference>
<dbReference type="AlphaFoldDB" id="A0A5A8F5A1"/>
<dbReference type="OrthoDB" id="9811381at2"/>
<dbReference type="InterPro" id="IPR035926">
    <property type="entry name" value="NusB-like_sf"/>
</dbReference>
<evidence type="ECO:0000313" key="9">
    <source>
        <dbReference type="Proteomes" id="UP000322876"/>
    </source>
</evidence>
<dbReference type="PANTHER" id="PTHR11078">
    <property type="entry name" value="N UTILIZATION SUBSTANCE PROTEIN B-RELATED"/>
    <property type="match status" value="1"/>
</dbReference>
<dbReference type="EMBL" id="VFJB01000001">
    <property type="protein sequence ID" value="KAA0259314.1"/>
    <property type="molecule type" value="Genomic_DNA"/>
</dbReference>
<accession>A0A5A8F5A1</accession>
<dbReference type="InterPro" id="IPR011605">
    <property type="entry name" value="NusB_fam"/>
</dbReference>
<evidence type="ECO:0000256" key="3">
    <source>
        <dbReference type="ARBA" id="ARBA00022884"/>
    </source>
</evidence>
<dbReference type="Pfam" id="PF01029">
    <property type="entry name" value="NusB"/>
    <property type="match status" value="1"/>
</dbReference>
<keyword evidence="5 6" id="KW-0804">Transcription</keyword>
<feature type="domain" description="NusB/RsmB/TIM44" evidence="7">
    <location>
        <begin position="10"/>
        <end position="134"/>
    </location>
</feature>
<evidence type="ECO:0000256" key="6">
    <source>
        <dbReference type="HAMAP-Rule" id="MF_00073"/>
    </source>
</evidence>
<protein>
    <recommendedName>
        <fullName evidence="6">Transcription antitermination protein NusB</fullName>
    </recommendedName>
    <alternativeName>
        <fullName evidence="6">Antitermination factor NusB</fullName>
    </alternativeName>
</protein>
<sequence length="141" mass="16627">MDMQRLRSKGREKAFQMLYQYEMTKFKPGDIISQFWKLNNEKNEKIKLFANNLFNLAVNKKEFADDIISKYLKEGWSIDRLTEPVKNILRLGLAELFNGEAPVYAILDEYTTMAKEYEDEKAAAFVNGILDKIRKDFNIER</sequence>
<dbReference type="Proteomes" id="UP000322876">
    <property type="component" value="Unassembled WGS sequence"/>
</dbReference>
<comment type="caution">
    <text evidence="8">The sequence shown here is derived from an EMBL/GenBank/DDBJ whole genome shotgun (WGS) entry which is preliminary data.</text>
</comment>
<gene>
    <name evidence="6 8" type="primary">nusB</name>
    <name evidence="8" type="ORF">FHQ18_00085</name>
</gene>
<dbReference type="PANTHER" id="PTHR11078:SF3">
    <property type="entry name" value="ANTITERMINATION NUSB DOMAIN-CONTAINING PROTEIN"/>
    <property type="match status" value="1"/>
</dbReference>
<keyword evidence="2 6" id="KW-0889">Transcription antitermination</keyword>
<evidence type="ECO:0000256" key="4">
    <source>
        <dbReference type="ARBA" id="ARBA00023015"/>
    </source>
</evidence>
<name>A0A5A8F5A1_9BACT</name>
<comment type="function">
    <text evidence="6">Involved in transcription antitermination. Required for transcription of ribosomal RNA (rRNA) genes. Binds specifically to the boxA antiterminator sequence of the ribosomal RNA (rrn) operons.</text>
</comment>
<comment type="similarity">
    <text evidence="1 6">Belongs to the NusB family.</text>
</comment>
<dbReference type="GO" id="GO:0003723">
    <property type="term" value="F:RNA binding"/>
    <property type="evidence" value="ECO:0007669"/>
    <property type="project" value="UniProtKB-UniRule"/>
</dbReference>
<dbReference type="HAMAP" id="MF_00073">
    <property type="entry name" value="NusB"/>
    <property type="match status" value="1"/>
</dbReference>
<keyword evidence="9" id="KW-1185">Reference proteome</keyword>
<dbReference type="GO" id="GO:0031564">
    <property type="term" value="P:transcription antitermination"/>
    <property type="evidence" value="ECO:0007669"/>
    <property type="project" value="UniProtKB-KW"/>
</dbReference>
<evidence type="ECO:0000256" key="1">
    <source>
        <dbReference type="ARBA" id="ARBA00005952"/>
    </source>
</evidence>
<dbReference type="GO" id="GO:0006353">
    <property type="term" value="P:DNA-templated transcription termination"/>
    <property type="evidence" value="ECO:0007669"/>
    <property type="project" value="UniProtKB-UniRule"/>
</dbReference>
<dbReference type="InterPro" id="IPR006027">
    <property type="entry name" value="NusB_RsmB_TIM44"/>
</dbReference>
<proteinExistence type="inferred from homology"/>
<dbReference type="GO" id="GO:0005829">
    <property type="term" value="C:cytosol"/>
    <property type="evidence" value="ECO:0007669"/>
    <property type="project" value="TreeGrafter"/>
</dbReference>
<dbReference type="NCBIfam" id="TIGR01951">
    <property type="entry name" value="nusB"/>
    <property type="match status" value="1"/>
</dbReference>